<protein>
    <submittedName>
        <fullName evidence="1">Uncharacterized protein</fullName>
    </submittedName>
</protein>
<dbReference type="RefSeq" id="WP_043400297.1">
    <property type="nucleotide sequence ID" value="NZ_JPMI01000166.1"/>
</dbReference>
<sequence>MRLWTWLAVGAVLVAGAGVARSRAVLREEVRVTVDGVTERWRLEWRTPPGLACFETEGVTCPCEGFAQGERGELELVRSRPGGPVERLPLSPLFGPPVQGEARPLAMLRGWAPAEGDEALAPGARRQALQRRERVRAMVLGDYDHDGQAREFVLQTQAHGCGLREAVLIGVDRRDGRVRALGTAEHPDTPLVLEPETWAMLRGSARIESVETPCGDHGSEQERVLRVLADGKGLHATSELYACTDAGRGALVSSEVL</sequence>
<evidence type="ECO:0000313" key="2">
    <source>
        <dbReference type="Proteomes" id="UP000028547"/>
    </source>
</evidence>
<accession>A0A084SR80</accession>
<name>A0A084SR80_9BACT</name>
<reference evidence="1 2" key="1">
    <citation type="submission" date="2014-07" db="EMBL/GenBank/DDBJ databases">
        <title>Draft Genome Sequence of Gephyronic Acid Producer, Cystobacter violaceus Strain Cb vi76.</title>
        <authorList>
            <person name="Stevens D.C."/>
            <person name="Young J."/>
            <person name="Carmichael R."/>
            <person name="Tan J."/>
            <person name="Taylor R.E."/>
        </authorList>
    </citation>
    <scope>NUCLEOTIDE SEQUENCE [LARGE SCALE GENOMIC DNA]</scope>
    <source>
        <strain evidence="1 2">Cb vi76</strain>
    </source>
</reference>
<comment type="caution">
    <text evidence="1">The sequence shown here is derived from an EMBL/GenBank/DDBJ whole genome shotgun (WGS) entry which is preliminary data.</text>
</comment>
<dbReference type="AlphaFoldDB" id="A0A084SR80"/>
<dbReference type="Proteomes" id="UP000028547">
    <property type="component" value="Unassembled WGS sequence"/>
</dbReference>
<organism evidence="1 2">
    <name type="scientific">Archangium violaceum Cb vi76</name>
    <dbReference type="NCBI Taxonomy" id="1406225"/>
    <lineage>
        <taxon>Bacteria</taxon>
        <taxon>Pseudomonadati</taxon>
        <taxon>Myxococcota</taxon>
        <taxon>Myxococcia</taxon>
        <taxon>Myxococcales</taxon>
        <taxon>Cystobacterineae</taxon>
        <taxon>Archangiaceae</taxon>
        <taxon>Archangium</taxon>
    </lineage>
</organism>
<evidence type="ECO:0000313" key="1">
    <source>
        <dbReference type="EMBL" id="KFA90965.1"/>
    </source>
</evidence>
<gene>
    <name evidence="1" type="ORF">Q664_24890</name>
</gene>
<dbReference type="EMBL" id="JPMI01000166">
    <property type="protein sequence ID" value="KFA90965.1"/>
    <property type="molecule type" value="Genomic_DNA"/>
</dbReference>
<proteinExistence type="predicted"/>